<feature type="transmembrane region" description="Helical" evidence="1">
    <location>
        <begin position="20"/>
        <end position="40"/>
    </location>
</feature>
<comment type="caution">
    <text evidence="2">The sequence shown here is derived from an EMBL/GenBank/DDBJ whole genome shotgun (WGS) entry which is preliminary data.</text>
</comment>
<dbReference type="GeneID" id="95326053"/>
<name>A0A2A3YJC4_9MICO</name>
<dbReference type="EMBL" id="NRGR01000016">
    <property type="protein sequence ID" value="PCC39195.1"/>
    <property type="molecule type" value="Genomic_DNA"/>
</dbReference>
<dbReference type="RefSeq" id="WP_096163452.1">
    <property type="nucleotide sequence ID" value="NZ_BAAAIQ010000009.1"/>
</dbReference>
<evidence type="ECO:0008006" key="4">
    <source>
        <dbReference type="Google" id="ProtNLM"/>
    </source>
</evidence>
<keyword evidence="1" id="KW-0812">Transmembrane</keyword>
<evidence type="ECO:0000256" key="1">
    <source>
        <dbReference type="SAM" id="Phobius"/>
    </source>
</evidence>
<keyword evidence="3" id="KW-1185">Reference proteome</keyword>
<reference evidence="2 3" key="1">
    <citation type="journal article" date="2017" name="Elife">
        <title>Extensive horizontal gene transfer in cheese-associated bacteria.</title>
        <authorList>
            <person name="Bonham K.S."/>
            <person name="Wolfe B.E."/>
            <person name="Dutton R.J."/>
        </authorList>
    </citation>
    <scope>NUCLEOTIDE SEQUENCE [LARGE SCALE GENOMIC DNA]</scope>
    <source>
        <strain evidence="2 3">341_9</strain>
    </source>
</reference>
<keyword evidence="1" id="KW-1133">Transmembrane helix</keyword>
<dbReference type="AlphaFoldDB" id="A0A2A3YJC4"/>
<feature type="transmembrane region" description="Helical" evidence="1">
    <location>
        <begin position="83"/>
        <end position="101"/>
    </location>
</feature>
<dbReference type="Pfam" id="PF10066">
    <property type="entry name" value="DUF2304"/>
    <property type="match status" value="1"/>
</dbReference>
<proteinExistence type="predicted"/>
<evidence type="ECO:0000313" key="2">
    <source>
        <dbReference type="EMBL" id="PCC39195.1"/>
    </source>
</evidence>
<keyword evidence="1" id="KW-0472">Membrane</keyword>
<dbReference type="InterPro" id="IPR019277">
    <property type="entry name" value="DUF2304"/>
</dbReference>
<protein>
    <recommendedName>
        <fullName evidence="4">DUF2304 domain-containing protein</fullName>
    </recommendedName>
</protein>
<evidence type="ECO:0000313" key="3">
    <source>
        <dbReference type="Proteomes" id="UP000218598"/>
    </source>
</evidence>
<accession>A0A2A3YJC4</accession>
<dbReference type="Proteomes" id="UP000218598">
    <property type="component" value="Unassembled WGS sequence"/>
</dbReference>
<dbReference type="OrthoDB" id="8904808at2"/>
<organism evidence="2 3">
    <name type="scientific">Brachybacterium alimentarium</name>
    <dbReference type="NCBI Taxonomy" id="47845"/>
    <lineage>
        <taxon>Bacteria</taxon>
        <taxon>Bacillati</taxon>
        <taxon>Actinomycetota</taxon>
        <taxon>Actinomycetes</taxon>
        <taxon>Micrococcales</taxon>
        <taxon>Dermabacteraceae</taxon>
        <taxon>Brachybacterium</taxon>
    </lineage>
</organism>
<feature type="transmembrane region" description="Helical" evidence="1">
    <location>
        <begin position="52"/>
        <end position="71"/>
    </location>
</feature>
<gene>
    <name evidence="2" type="ORF">CIK66_09950</name>
</gene>
<sequence>MGEHELIVSLGPALGVESRTFIIQLLLVLGIVGIIAWLFVKRGAKQLAVRRLLIIAFAFFAVVTVLFPGMLSRVANLVGVGRGADLLLYATVLVLLGFLALQEARTKAAEKRTTYLARRLALDEAQPPSQYRAAALRDRQDG</sequence>